<organism evidence="1 2">
    <name type="scientific">Carya illinoinensis</name>
    <name type="common">Pecan</name>
    <dbReference type="NCBI Taxonomy" id="32201"/>
    <lineage>
        <taxon>Eukaryota</taxon>
        <taxon>Viridiplantae</taxon>
        <taxon>Streptophyta</taxon>
        <taxon>Embryophyta</taxon>
        <taxon>Tracheophyta</taxon>
        <taxon>Spermatophyta</taxon>
        <taxon>Magnoliopsida</taxon>
        <taxon>eudicotyledons</taxon>
        <taxon>Gunneridae</taxon>
        <taxon>Pentapetalae</taxon>
        <taxon>rosids</taxon>
        <taxon>fabids</taxon>
        <taxon>Fagales</taxon>
        <taxon>Juglandaceae</taxon>
        <taxon>Carya</taxon>
    </lineage>
</organism>
<accession>A0A922K130</accession>
<proteinExistence type="predicted"/>
<dbReference type="Proteomes" id="UP000811246">
    <property type="component" value="Chromosome 3"/>
</dbReference>
<dbReference type="EMBL" id="CM031827">
    <property type="protein sequence ID" value="KAG6723292.1"/>
    <property type="molecule type" value="Genomic_DNA"/>
</dbReference>
<reference evidence="1" key="1">
    <citation type="submission" date="2021-01" db="EMBL/GenBank/DDBJ databases">
        <authorList>
            <person name="Lovell J.T."/>
            <person name="Bentley N."/>
            <person name="Bhattarai G."/>
            <person name="Jenkins J.W."/>
            <person name="Sreedasyam A."/>
            <person name="Alarcon Y."/>
            <person name="Bock C."/>
            <person name="Boston L."/>
            <person name="Carlson J."/>
            <person name="Cervantes K."/>
            <person name="Clermont K."/>
            <person name="Krom N."/>
            <person name="Kubenka K."/>
            <person name="Mamidi S."/>
            <person name="Mattison C."/>
            <person name="Monteros M."/>
            <person name="Pisani C."/>
            <person name="Plott C."/>
            <person name="Rajasekar S."/>
            <person name="Rhein H.S."/>
            <person name="Rohla C."/>
            <person name="Song M."/>
            <person name="Hilaire R.S."/>
            <person name="Shu S."/>
            <person name="Wells L."/>
            <person name="Wang X."/>
            <person name="Webber J."/>
            <person name="Heerema R.J."/>
            <person name="Klein P."/>
            <person name="Conner P."/>
            <person name="Grauke L."/>
            <person name="Grimwood J."/>
            <person name="Schmutz J."/>
            <person name="Randall J.J."/>
        </authorList>
    </citation>
    <scope>NUCLEOTIDE SEQUENCE</scope>
    <source>
        <tissue evidence="1">Leaf</tissue>
    </source>
</reference>
<sequence length="112" mass="13331">MKNGISSTPATIDNFRPTLSPSRSSIFSSFLRIHLFSFFASLFLLEQGSKYYPINIMKLDLSYFHPIRKEQKVFSLWFATPPDSCNKNIKYIKMLETVLFMWFMWFCPFLYK</sequence>
<evidence type="ECO:0000313" key="2">
    <source>
        <dbReference type="Proteomes" id="UP000811246"/>
    </source>
</evidence>
<protein>
    <submittedName>
        <fullName evidence="1">Uncharacterized protein</fullName>
    </submittedName>
</protein>
<comment type="caution">
    <text evidence="1">The sequence shown here is derived from an EMBL/GenBank/DDBJ whole genome shotgun (WGS) entry which is preliminary data.</text>
</comment>
<dbReference type="AlphaFoldDB" id="A0A922K130"/>
<name>A0A922K130_CARIL</name>
<evidence type="ECO:0000313" key="1">
    <source>
        <dbReference type="EMBL" id="KAG6723292.1"/>
    </source>
</evidence>
<gene>
    <name evidence="1" type="ORF">I3842_03G201000</name>
</gene>